<accession>E6TRU0</accession>
<protein>
    <submittedName>
        <fullName evidence="1">Uncharacterized protein</fullName>
    </submittedName>
</protein>
<gene>
    <name evidence="1" type="ordered locus">Bcell_1198</name>
</gene>
<dbReference type="Proteomes" id="UP000001401">
    <property type="component" value="Chromosome"/>
</dbReference>
<sequence>MMPRVVARRGTHYYFKEMCHHFFTTSKKRLKTSFTKLVFSLFLLIKYVMENFVHEVRSDIATQLNDEGIFILWVKIRNLETFTKQRCKRIHHQIFI</sequence>
<organism evidence="1 2">
    <name type="scientific">Evansella cellulosilytica (strain ATCC 21833 / DSM 2522 / FERM P-1141 / JCM 9156 / N-4)</name>
    <name type="common">Bacillus cellulosilyticus</name>
    <dbReference type="NCBI Taxonomy" id="649639"/>
    <lineage>
        <taxon>Bacteria</taxon>
        <taxon>Bacillati</taxon>
        <taxon>Bacillota</taxon>
        <taxon>Bacilli</taxon>
        <taxon>Bacillales</taxon>
        <taxon>Bacillaceae</taxon>
        <taxon>Evansella</taxon>
    </lineage>
</organism>
<reference evidence="1 2" key="1">
    <citation type="submission" date="2010-12" db="EMBL/GenBank/DDBJ databases">
        <title>Complete sequence of Bacillus cellulosilyticus DSM 2522.</title>
        <authorList>
            <consortium name="US DOE Joint Genome Institute"/>
            <person name="Lucas S."/>
            <person name="Copeland A."/>
            <person name="Lapidus A."/>
            <person name="Cheng J.-F."/>
            <person name="Bruce D."/>
            <person name="Goodwin L."/>
            <person name="Pitluck S."/>
            <person name="Chertkov O."/>
            <person name="Detter J.C."/>
            <person name="Han C."/>
            <person name="Tapia R."/>
            <person name="Land M."/>
            <person name="Hauser L."/>
            <person name="Jeffries C."/>
            <person name="Kyrpides N."/>
            <person name="Ivanova N."/>
            <person name="Mikhailova N."/>
            <person name="Brumm P."/>
            <person name="Mead D."/>
            <person name="Woyke T."/>
        </authorList>
    </citation>
    <scope>NUCLEOTIDE SEQUENCE [LARGE SCALE GENOMIC DNA]</scope>
    <source>
        <strain evidence="2">ATCC 21833 / DSM 2522 / FERM P-1141 / JCM 9156 / N-4</strain>
    </source>
</reference>
<evidence type="ECO:0000313" key="2">
    <source>
        <dbReference type="Proteomes" id="UP000001401"/>
    </source>
</evidence>
<dbReference type="EMBL" id="CP002394">
    <property type="protein sequence ID" value="ADU29463.1"/>
    <property type="molecule type" value="Genomic_DNA"/>
</dbReference>
<proteinExistence type="predicted"/>
<dbReference type="STRING" id="649639.Bcell_1198"/>
<evidence type="ECO:0000313" key="1">
    <source>
        <dbReference type="EMBL" id="ADU29463.1"/>
    </source>
</evidence>
<dbReference type="RefSeq" id="WP_013487804.1">
    <property type="nucleotide sequence ID" value="NC_014829.1"/>
</dbReference>
<dbReference type="AlphaFoldDB" id="E6TRU0"/>
<dbReference type="HOGENOM" id="CLU_2353934_0_0_9"/>
<keyword evidence="2" id="KW-1185">Reference proteome</keyword>
<dbReference type="KEGG" id="bco:Bcell_1198"/>
<name>E6TRU0_EVAC2</name>